<dbReference type="Proteomes" id="UP000824890">
    <property type="component" value="Unassembled WGS sequence"/>
</dbReference>
<reference evidence="7 8" key="1">
    <citation type="submission" date="2021-05" db="EMBL/GenBank/DDBJ databases">
        <title>Genome Assembly of Synthetic Allotetraploid Brassica napus Reveals Homoeologous Exchanges between Subgenomes.</title>
        <authorList>
            <person name="Davis J.T."/>
        </authorList>
    </citation>
    <scope>NUCLEOTIDE SEQUENCE [LARGE SCALE GENOMIC DNA]</scope>
    <source>
        <strain evidence="8">cv. Da-Ae</strain>
        <tissue evidence="7">Seedling</tissue>
    </source>
</reference>
<dbReference type="SUPFAM" id="SSF52313">
    <property type="entry name" value="Ribosomal protein S2"/>
    <property type="match status" value="1"/>
</dbReference>
<evidence type="ECO:0000256" key="3">
    <source>
        <dbReference type="ARBA" id="ARBA00023274"/>
    </source>
</evidence>
<keyword evidence="3" id="KW-0687">Ribonucleoprotein</keyword>
<dbReference type="Pfam" id="PF00318">
    <property type="entry name" value="Ribosomal_S2"/>
    <property type="match status" value="1"/>
</dbReference>
<keyword evidence="8" id="KW-1185">Reference proteome</keyword>
<dbReference type="Pfam" id="PF08387">
    <property type="entry name" value="FBD"/>
    <property type="match status" value="1"/>
</dbReference>
<dbReference type="SUPFAM" id="SSF52047">
    <property type="entry name" value="RNI-like"/>
    <property type="match status" value="1"/>
</dbReference>
<gene>
    <name evidence="7" type="ORF">HID58_036062</name>
</gene>
<evidence type="ECO:0000256" key="4">
    <source>
        <dbReference type="SAM" id="MobiDB-lite"/>
    </source>
</evidence>
<dbReference type="InterPro" id="IPR001865">
    <property type="entry name" value="Ribosomal_uS2"/>
</dbReference>
<sequence>MPLSLYSCRTLVSLNLYCVVFDAPRAALVSLPRLKTMHLEAVKFDGMWILGGFISRCSVLEELSIVTDDGDELGVVIVSSKSLKTFKLKSMRGEETEDEGDPTVVIDAPRLEFMSITDYQSKRLVIDNIGPFAKVDIDFIFKVEDDDDSFGAMIIDFLTKLSTVREMIISSRTLEMIHDNCEWELLPQFANMSHLHASFLETSWNLLLTFLGCCPNLQSLDLEFDSFPEPEEIKLSFVPQCFQSSLQFVGLRTPIRVEGTLSEMKLPMLFLRNCKVMKKLMLNESFRNVIQKVRGIPKIFVVVTESTQHITLGDKSSFPENKESNNMATNAHLSQKESDIRMMIASEVHLGTKNCNYQMERYVYKRRNDGIYILDLGKTLEKLYMAARVIVAIENPQHIIVQSARPYGQRAVLKFVQYTGANAIAGRHTPGTFTNQMQTSFSEPRLLILTDPRTDHQMDLFFYREPEEAKQLEDEEAAPQADFAAPEYGVSGGDQWTTAGIPDASWTGEAQQPISAAPAADGWDTALPPPAAVPAAGWD</sequence>
<name>A0ABQ8C8P2_BRANA</name>
<dbReference type="Gene3D" id="3.80.10.10">
    <property type="entry name" value="Ribonuclease Inhibitor"/>
    <property type="match status" value="1"/>
</dbReference>
<comment type="caution">
    <text evidence="7">The sequence shown here is derived from an EMBL/GenBank/DDBJ whole genome shotgun (WGS) entry which is preliminary data.</text>
</comment>
<dbReference type="InterPro" id="IPR005707">
    <property type="entry name" value="Ribosomal_uS2_euk/arc"/>
</dbReference>
<proteinExistence type="inferred from homology"/>
<dbReference type="PRINTS" id="PR00395">
    <property type="entry name" value="RIBOSOMALS2"/>
</dbReference>
<feature type="region of interest" description="Disordered" evidence="4">
    <location>
        <begin position="495"/>
        <end position="539"/>
    </location>
</feature>
<evidence type="ECO:0000256" key="1">
    <source>
        <dbReference type="ARBA" id="ARBA00006242"/>
    </source>
</evidence>
<dbReference type="InterPro" id="IPR006566">
    <property type="entry name" value="FBD"/>
</dbReference>
<dbReference type="InterPro" id="IPR018130">
    <property type="entry name" value="Ribosomal_uS2_CS"/>
</dbReference>
<dbReference type="InterPro" id="IPR055411">
    <property type="entry name" value="LRR_FXL15/At3g58940/PEG3-like"/>
</dbReference>
<evidence type="ECO:0000313" key="7">
    <source>
        <dbReference type="EMBL" id="KAH0912741.1"/>
    </source>
</evidence>
<dbReference type="PROSITE" id="PS00962">
    <property type="entry name" value="RIBOSOMAL_S2_1"/>
    <property type="match status" value="1"/>
</dbReference>
<comment type="similarity">
    <text evidence="1">Belongs to the universal ribosomal protein uS2 family.</text>
</comment>
<dbReference type="EMBL" id="JAGKQM010000009">
    <property type="protein sequence ID" value="KAH0912741.1"/>
    <property type="molecule type" value="Genomic_DNA"/>
</dbReference>
<dbReference type="InterPro" id="IPR032675">
    <property type="entry name" value="LRR_dom_sf"/>
</dbReference>
<dbReference type="Gene3D" id="3.40.50.10490">
    <property type="entry name" value="Glucose-6-phosphate isomerase like protein, domain 1"/>
    <property type="match status" value="1"/>
</dbReference>
<evidence type="ECO:0000259" key="5">
    <source>
        <dbReference type="Pfam" id="PF08387"/>
    </source>
</evidence>
<feature type="domain" description="F-box/LRR-repeat protein 15/At3g58940/PEG3-like LRR" evidence="6">
    <location>
        <begin position="2"/>
        <end position="115"/>
    </location>
</feature>
<evidence type="ECO:0000256" key="2">
    <source>
        <dbReference type="ARBA" id="ARBA00022980"/>
    </source>
</evidence>
<organism evidence="7 8">
    <name type="scientific">Brassica napus</name>
    <name type="common">Rape</name>
    <dbReference type="NCBI Taxonomy" id="3708"/>
    <lineage>
        <taxon>Eukaryota</taxon>
        <taxon>Viridiplantae</taxon>
        <taxon>Streptophyta</taxon>
        <taxon>Embryophyta</taxon>
        <taxon>Tracheophyta</taxon>
        <taxon>Spermatophyta</taxon>
        <taxon>Magnoliopsida</taxon>
        <taxon>eudicotyledons</taxon>
        <taxon>Gunneridae</taxon>
        <taxon>Pentapetalae</taxon>
        <taxon>rosids</taxon>
        <taxon>malvids</taxon>
        <taxon>Brassicales</taxon>
        <taxon>Brassicaceae</taxon>
        <taxon>Brassiceae</taxon>
        <taxon>Brassica</taxon>
    </lineage>
</organism>
<dbReference type="Pfam" id="PF24758">
    <property type="entry name" value="LRR_At5g56370"/>
    <property type="match status" value="1"/>
</dbReference>
<accession>A0ABQ8C8P2</accession>
<keyword evidence="2" id="KW-0689">Ribosomal protein</keyword>
<evidence type="ECO:0000259" key="6">
    <source>
        <dbReference type="Pfam" id="PF24758"/>
    </source>
</evidence>
<protein>
    <submittedName>
        <fullName evidence="7">Uncharacterized protein</fullName>
    </submittedName>
</protein>
<dbReference type="InterPro" id="IPR023591">
    <property type="entry name" value="Ribosomal_uS2_flav_dom_sf"/>
</dbReference>
<feature type="domain" description="FBD" evidence="5">
    <location>
        <begin position="236"/>
        <end position="282"/>
    </location>
</feature>
<evidence type="ECO:0000313" key="8">
    <source>
        <dbReference type="Proteomes" id="UP000824890"/>
    </source>
</evidence>
<dbReference type="PANTHER" id="PTHR11489">
    <property type="entry name" value="40S RIBOSOMAL PROTEIN SA"/>
    <property type="match status" value="1"/>
</dbReference>